<dbReference type="GO" id="GO:0097250">
    <property type="term" value="P:mitochondrial respirasome assembly"/>
    <property type="evidence" value="ECO:0007669"/>
    <property type="project" value="InterPro"/>
</dbReference>
<reference evidence="9 10" key="1">
    <citation type="submission" date="2024-01" db="EMBL/GenBank/DDBJ databases">
        <title>The genome of the rayed Mediterranean limpet Patella caerulea (Linnaeus, 1758).</title>
        <authorList>
            <person name="Anh-Thu Weber A."/>
            <person name="Halstead-Nussloch G."/>
        </authorList>
    </citation>
    <scope>NUCLEOTIDE SEQUENCE [LARGE SCALE GENOMIC DNA]</scope>
    <source>
        <strain evidence="9">AATW-2023a</strain>
        <tissue evidence="9">Whole specimen</tissue>
    </source>
</reference>
<dbReference type="EMBL" id="JAZGQO010000006">
    <property type="protein sequence ID" value="KAK6184748.1"/>
    <property type="molecule type" value="Genomic_DNA"/>
</dbReference>
<protein>
    <recommendedName>
        <fullName evidence="11">Rab5-interacting protein</fullName>
    </recommendedName>
</protein>
<keyword evidence="5 8" id="KW-1133">Transmembrane helix</keyword>
<accession>A0AAN8K422</accession>
<keyword evidence="4" id="KW-0256">Endoplasmic reticulum</keyword>
<evidence type="ECO:0000256" key="7">
    <source>
        <dbReference type="SAM" id="MobiDB-lite"/>
    </source>
</evidence>
<comment type="subcellular location">
    <subcellularLocation>
        <location evidence="1">Endoplasmic reticulum membrane</location>
        <topology evidence="1">Multi-pass membrane protein</topology>
    </subcellularLocation>
</comment>
<dbReference type="GO" id="GO:0005739">
    <property type="term" value="C:mitochondrion"/>
    <property type="evidence" value="ECO:0007669"/>
    <property type="project" value="GOC"/>
</dbReference>
<dbReference type="Proteomes" id="UP001347796">
    <property type="component" value="Unassembled WGS sequence"/>
</dbReference>
<evidence type="ECO:0000313" key="9">
    <source>
        <dbReference type="EMBL" id="KAK6184748.1"/>
    </source>
</evidence>
<dbReference type="InterPro" id="IPR029008">
    <property type="entry name" value="EMC6-like"/>
</dbReference>
<feature type="transmembrane region" description="Helical" evidence="8">
    <location>
        <begin position="110"/>
        <end position="129"/>
    </location>
</feature>
<comment type="caution">
    <text evidence="9">The sequence shown here is derived from an EMBL/GenBank/DDBJ whole genome shotgun (WGS) entry which is preliminary data.</text>
</comment>
<evidence type="ECO:0000256" key="4">
    <source>
        <dbReference type="ARBA" id="ARBA00022824"/>
    </source>
</evidence>
<dbReference type="AlphaFoldDB" id="A0AAN8K422"/>
<keyword evidence="6 8" id="KW-0472">Membrane</keyword>
<evidence type="ECO:0000256" key="6">
    <source>
        <dbReference type="ARBA" id="ARBA00023136"/>
    </source>
</evidence>
<feature type="transmembrane region" description="Helical" evidence="8">
    <location>
        <begin position="71"/>
        <end position="90"/>
    </location>
</feature>
<feature type="transmembrane region" description="Helical" evidence="8">
    <location>
        <begin position="47"/>
        <end position="66"/>
    </location>
</feature>
<name>A0AAN8K422_PATCE</name>
<dbReference type="PANTHER" id="PTHR12906:SF0">
    <property type="entry name" value="GEL COMPLEX SUBUNIT OPTI"/>
    <property type="match status" value="1"/>
</dbReference>
<organism evidence="9 10">
    <name type="scientific">Patella caerulea</name>
    <name type="common">Rayed Mediterranean limpet</name>
    <dbReference type="NCBI Taxonomy" id="87958"/>
    <lineage>
        <taxon>Eukaryota</taxon>
        <taxon>Metazoa</taxon>
        <taxon>Spiralia</taxon>
        <taxon>Lophotrochozoa</taxon>
        <taxon>Mollusca</taxon>
        <taxon>Gastropoda</taxon>
        <taxon>Patellogastropoda</taxon>
        <taxon>Patelloidea</taxon>
        <taxon>Patellidae</taxon>
        <taxon>Patella</taxon>
    </lineage>
</organism>
<evidence type="ECO:0000256" key="2">
    <source>
        <dbReference type="ARBA" id="ARBA00009436"/>
    </source>
</evidence>
<keyword evidence="10" id="KW-1185">Reference proteome</keyword>
<keyword evidence="3 8" id="KW-0812">Transmembrane</keyword>
<gene>
    <name evidence="9" type="ORF">SNE40_007150</name>
</gene>
<proteinExistence type="inferred from homology"/>
<evidence type="ECO:0000256" key="1">
    <source>
        <dbReference type="ARBA" id="ARBA00004477"/>
    </source>
</evidence>
<evidence type="ECO:0000256" key="8">
    <source>
        <dbReference type="SAM" id="Phobius"/>
    </source>
</evidence>
<dbReference type="Pfam" id="PF07019">
    <property type="entry name" value="EMC6"/>
    <property type="match status" value="1"/>
</dbReference>
<dbReference type="InterPro" id="IPR010742">
    <property type="entry name" value="RCAF1"/>
</dbReference>
<sequence>MSSITNRRDNQRSPVQGDNGNDTKMEILSKAMSSGANWVEKDDFLDVIYWLRQILGVVMGLIWGLIPLKGFVGLALFFLINVAIVYIYYSSFQKVDEEDYGGSSEILKEGLMTSFSSFMVAWIILYSALHSDL</sequence>
<evidence type="ECO:0008006" key="11">
    <source>
        <dbReference type="Google" id="ProtNLM"/>
    </source>
</evidence>
<evidence type="ECO:0000256" key="3">
    <source>
        <dbReference type="ARBA" id="ARBA00022692"/>
    </source>
</evidence>
<dbReference type="PANTHER" id="PTHR12906">
    <property type="entry name" value="PROTEIN C20ORF24 RAB5-INTERACTING PROTEIN"/>
    <property type="match status" value="1"/>
</dbReference>
<comment type="similarity">
    <text evidence="2">Belongs to the EMC6 family.</text>
</comment>
<evidence type="ECO:0000256" key="5">
    <source>
        <dbReference type="ARBA" id="ARBA00022989"/>
    </source>
</evidence>
<feature type="compositionally biased region" description="Basic and acidic residues" evidence="7">
    <location>
        <begin position="1"/>
        <end position="11"/>
    </location>
</feature>
<dbReference type="GO" id="GO:0005789">
    <property type="term" value="C:endoplasmic reticulum membrane"/>
    <property type="evidence" value="ECO:0007669"/>
    <property type="project" value="UniProtKB-SubCell"/>
</dbReference>
<feature type="region of interest" description="Disordered" evidence="7">
    <location>
        <begin position="1"/>
        <end position="21"/>
    </location>
</feature>
<evidence type="ECO:0000313" key="10">
    <source>
        <dbReference type="Proteomes" id="UP001347796"/>
    </source>
</evidence>